<dbReference type="GO" id="GO:0006313">
    <property type="term" value="P:DNA transposition"/>
    <property type="evidence" value="ECO:0007669"/>
    <property type="project" value="InterPro"/>
</dbReference>
<evidence type="ECO:0000313" key="2">
    <source>
        <dbReference type="EMBL" id="MCY1723271.1"/>
    </source>
</evidence>
<dbReference type="GO" id="GO:0003677">
    <property type="term" value="F:DNA binding"/>
    <property type="evidence" value="ECO:0007669"/>
    <property type="project" value="InterPro"/>
</dbReference>
<comment type="caution">
    <text evidence="2">The sequence shown here is derived from an EMBL/GenBank/DDBJ whole genome shotgun (WGS) entry which is preliminary data.</text>
</comment>
<dbReference type="PANTHER" id="PTHR33609">
    <property type="entry name" value="LOW CALCIUM RESPONSE LOCUS PROTEIN S"/>
    <property type="match status" value="1"/>
</dbReference>
<reference evidence="2" key="1">
    <citation type="submission" date="2022-11" db="EMBL/GenBank/DDBJ databases">
        <title>Marilongibacter aestuarii gen. nov., sp. nov., isolated from tidal flat sediment.</title>
        <authorList>
            <person name="Jiayan W."/>
        </authorList>
    </citation>
    <scope>NUCLEOTIDE SEQUENCE</scope>
    <source>
        <strain evidence="2">Z1-6</strain>
    </source>
</reference>
<proteinExistence type="predicted"/>
<dbReference type="Proteomes" id="UP001145087">
    <property type="component" value="Unassembled WGS sequence"/>
</dbReference>
<dbReference type="InterPro" id="IPR002514">
    <property type="entry name" value="Transposase_8"/>
</dbReference>
<dbReference type="EMBL" id="JAPOHD010000067">
    <property type="protein sequence ID" value="MCY1723271.1"/>
    <property type="molecule type" value="Genomic_DNA"/>
</dbReference>
<keyword evidence="1" id="KW-0175">Coiled coil</keyword>
<keyword evidence="3" id="KW-1185">Reference proteome</keyword>
<dbReference type="InterPro" id="IPR009057">
    <property type="entry name" value="Homeodomain-like_sf"/>
</dbReference>
<dbReference type="GO" id="GO:0004803">
    <property type="term" value="F:transposase activity"/>
    <property type="evidence" value="ECO:0007669"/>
    <property type="project" value="InterPro"/>
</dbReference>
<evidence type="ECO:0000313" key="3">
    <source>
        <dbReference type="Proteomes" id="UP001145087"/>
    </source>
</evidence>
<dbReference type="RefSeq" id="WP_343335596.1">
    <property type="nucleotide sequence ID" value="NZ_JAPOHD010000067.1"/>
</dbReference>
<dbReference type="AlphaFoldDB" id="A0A9X3J969"/>
<feature type="coiled-coil region" evidence="1">
    <location>
        <begin position="42"/>
        <end position="76"/>
    </location>
</feature>
<gene>
    <name evidence="2" type="ORF">OU798_23175</name>
</gene>
<dbReference type="PANTHER" id="PTHR33609:SF1">
    <property type="entry name" value="TRANSPOSASE"/>
    <property type="match status" value="1"/>
</dbReference>
<dbReference type="InterPro" id="IPR052546">
    <property type="entry name" value="Transposase_8_domain"/>
</dbReference>
<dbReference type="Pfam" id="PF01527">
    <property type="entry name" value="HTH_Tnp_1"/>
    <property type="match status" value="1"/>
</dbReference>
<evidence type="ECO:0000256" key="1">
    <source>
        <dbReference type="SAM" id="Coils"/>
    </source>
</evidence>
<sequence>MIKKRFNKTEILRILQENRDGKPIQQIIEEYGISQATFYNWRAKYENKISNELLIINKLKEENDRLKHMYADLSLENLLLKSKLEKHKSS</sequence>
<accession>A0A9X3J969</accession>
<dbReference type="Gene3D" id="1.10.10.60">
    <property type="entry name" value="Homeodomain-like"/>
    <property type="match status" value="1"/>
</dbReference>
<name>A0A9X3J969_9BACT</name>
<protein>
    <submittedName>
        <fullName evidence="2">Transposase</fullName>
    </submittedName>
</protein>
<dbReference type="SUPFAM" id="SSF46689">
    <property type="entry name" value="Homeodomain-like"/>
    <property type="match status" value="1"/>
</dbReference>
<organism evidence="2 3">
    <name type="scientific">Draconibacterium aestuarii</name>
    <dbReference type="NCBI Taxonomy" id="2998507"/>
    <lineage>
        <taxon>Bacteria</taxon>
        <taxon>Pseudomonadati</taxon>
        <taxon>Bacteroidota</taxon>
        <taxon>Bacteroidia</taxon>
        <taxon>Marinilabiliales</taxon>
        <taxon>Prolixibacteraceae</taxon>
        <taxon>Draconibacterium</taxon>
    </lineage>
</organism>